<gene>
    <name evidence="1" type="ORF">PoB_006681000</name>
</gene>
<protein>
    <submittedName>
        <fullName evidence="1">Uncharacterized protein</fullName>
    </submittedName>
</protein>
<reference evidence="1 2" key="1">
    <citation type="journal article" date="2021" name="Elife">
        <title>Chloroplast acquisition without the gene transfer in kleptoplastic sea slugs, Plakobranchus ocellatus.</title>
        <authorList>
            <person name="Maeda T."/>
            <person name="Takahashi S."/>
            <person name="Yoshida T."/>
            <person name="Shimamura S."/>
            <person name="Takaki Y."/>
            <person name="Nagai Y."/>
            <person name="Toyoda A."/>
            <person name="Suzuki Y."/>
            <person name="Arimoto A."/>
            <person name="Ishii H."/>
            <person name="Satoh N."/>
            <person name="Nishiyama T."/>
            <person name="Hasebe M."/>
            <person name="Maruyama T."/>
            <person name="Minagawa J."/>
            <person name="Obokata J."/>
            <person name="Shigenobu S."/>
        </authorList>
    </citation>
    <scope>NUCLEOTIDE SEQUENCE [LARGE SCALE GENOMIC DNA]</scope>
</reference>
<accession>A0AAV4D8K6</accession>
<proteinExistence type="predicted"/>
<name>A0AAV4D8K6_9GAST</name>
<comment type="caution">
    <text evidence="1">The sequence shown here is derived from an EMBL/GenBank/DDBJ whole genome shotgun (WGS) entry which is preliminary data.</text>
</comment>
<dbReference type="EMBL" id="BLXT01007613">
    <property type="protein sequence ID" value="GFO40305.1"/>
    <property type="molecule type" value="Genomic_DNA"/>
</dbReference>
<dbReference type="AlphaFoldDB" id="A0AAV4D8K6"/>
<sequence>MKVLKKKGGNGWKSPVSFVLPTLYTSIPLFSPYQFRLSPLALRPDGGLESLRSACCDLAAHINQTKPNQSDTNYSPDGVKTFDFCARWEAKAARKAMANYLRIPYAKNNQDPVLDSPMLATSVGPILLYSSSTN</sequence>
<organism evidence="1 2">
    <name type="scientific">Plakobranchus ocellatus</name>
    <dbReference type="NCBI Taxonomy" id="259542"/>
    <lineage>
        <taxon>Eukaryota</taxon>
        <taxon>Metazoa</taxon>
        <taxon>Spiralia</taxon>
        <taxon>Lophotrochozoa</taxon>
        <taxon>Mollusca</taxon>
        <taxon>Gastropoda</taxon>
        <taxon>Heterobranchia</taxon>
        <taxon>Euthyneura</taxon>
        <taxon>Panpulmonata</taxon>
        <taxon>Sacoglossa</taxon>
        <taxon>Placobranchoidea</taxon>
        <taxon>Plakobranchidae</taxon>
        <taxon>Plakobranchus</taxon>
    </lineage>
</organism>
<evidence type="ECO:0000313" key="1">
    <source>
        <dbReference type="EMBL" id="GFO40305.1"/>
    </source>
</evidence>
<keyword evidence="2" id="KW-1185">Reference proteome</keyword>
<evidence type="ECO:0000313" key="2">
    <source>
        <dbReference type="Proteomes" id="UP000735302"/>
    </source>
</evidence>
<dbReference type="Proteomes" id="UP000735302">
    <property type="component" value="Unassembled WGS sequence"/>
</dbReference>